<name>A0A953HLZ8_9BACT</name>
<sequence>MKITTENLRNVVLLGHAGSGKTTFVENMLLETEAVNRLGEVEQGTTVSDYTNIEQEKQYSIFTSLMHVHWKSSKINIIDTPGADDFVGEVLSGLKVADLGVMMIHARYGVEVGTELSMEQAEKLNTPLLFVINHMDDHEANYEKSLQEIKNQLGSKVVPIQYPLNQGHGFDRIVDTLHRVVYHFPESGGRPEKEAIPESEMEKVDQWHNALVEVAAENDESLMEKYFEAGSLSEEELREGLNVALSHGEFYPVFIASAVHNMGSGRVMGFINDIGPSPSDRPPQPLIGGQALACDVEDATTLLIYKTISEPNVGNVSYFKVYSGVLSRGDVLTNANTGTHEIFNHIYFSNGKDREEIPRIIAGDLGVTTKLKNSHTNNTLNTKGIEREIEPIHFPSPQYRMAIVQENSSDLDKMARSLQTIQEEDPTLIVEQSAELNQTIIEGQGQLHLDIICYRLKKSFGVDLMLEPPRIPYRETISRTVEVSYRHKKQSGGAGQFAEVYLRMEPWDENTPLPTDLSVRKEETESLPWGGTLKFLWCIVGGNIDHRFSNAIKKGILMKMEEGPLTGSRCQNIQVCVFDGKMHSVDSNDMAFQLAAGHAFRRGFIKAGPQVLEPVYHLDIRCRDEVMGEIMGDLQSRRAQIVGMGTEGGYQKISATIPLAEMEGYSSVLRSLSQGKAKFKSKPLGYAQVSYEVQQSLVKENGAVA</sequence>
<dbReference type="PANTHER" id="PTHR43261">
    <property type="entry name" value="TRANSLATION ELONGATION FACTOR G-RELATED"/>
    <property type="match status" value="1"/>
</dbReference>
<evidence type="ECO:0000313" key="7">
    <source>
        <dbReference type="EMBL" id="MBY5956963.1"/>
    </source>
</evidence>
<dbReference type="GO" id="GO:0003924">
    <property type="term" value="F:GTPase activity"/>
    <property type="evidence" value="ECO:0007669"/>
    <property type="project" value="InterPro"/>
</dbReference>
<dbReference type="InterPro" id="IPR000795">
    <property type="entry name" value="T_Tr_GTP-bd_dom"/>
</dbReference>
<accession>A0A953HLZ8</accession>
<dbReference type="InterPro" id="IPR035647">
    <property type="entry name" value="EFG_III/V"/>
</dbReference>
<dbReference type="GO" id="GO:0005525">
    <property type="term" value="F:GTP binding"/>
    <property type="evidence" value="ECO:0007669"/>
    <property type="project" value="UniProtKB-KW"/>
</dbReference>
<dbReference type="InterPro" id="IPR027417">
    <property type="entry name" value="P-loop_NTPase"/>
</dbReference>
<dbReference type="InterPro" id="IPR005225">
    <property type="entry name" value="Small_GTP-bd"/>
</dbReference>
<organism evidence="7 8">
    <name type="scientific">Membranihabitans marinus</name>
    <dbReference type="NCBI Taxonomy" id="1227546"/>
    <lineage>
        <taxon>Bacteria</taxon>
        <taxon>Pseudomonadati</taxon>
        <taxon>Bacteroidota</taxon>
        <taxon>Saprospiria</taxon>
        <taxon>Saprospirales</taxon>
        <taxon>Saprospiraceae</taxon>
        <taxon>Membranihabitans</taxon>
    </lineage>
</organism>
<dbReference type="InterPro" id="IPR014721">
    <property type="entry name" value="Ribsml_uS5_D2-typ_fold_subgr"/>
</dbReference>
<dbReference type="Pfam" id="PF22042">
    <property type="entry name" value="EF-G_D2"/>
    <property type="match status" value="1"/>
</dbReference>
<dbReference type="InterPro" id="IPR000640">
    <property type="entry name" value="EFG_V-like"/>
</dbReference>
<keyword evidence="8" id="KW-1185">Reference proteome</keyword>
<dbReference type="GO" id="GO:0003746">
    <property type="term" value="F:translation elongation factor activity"/>
    <property type="evidence" value="ECO:0007669"/>
    <property type="project" value="UniProtKB-KW"/>
</dbReference>
<dbReference type="CDD" id="cd04170">
    <property type="entry name" value="EF-G_bact"/>
    <property type="match status" value="1"/>
</dbReference>
<evidence type="ECO:0000256" key="3">
    <source>
        <dbReference type="ARBA" id="ARBA00022768"/>
    </source>
</evidence>
<dbReference type="Pfam" id="PF03764">
    <property type="entry name" value="EFG_IV"/>
    <property type="match status" value="2"/>
</dbReference>
<dbReference type="SUPFAM" id="SSF54211">
    <property type="entry name" value="Ribosomal protein S5 domain 2-like"/>
    <property type="match status" value="1"/>
</dbReference>
<dbReference type="InterPro" id="IPR041095">
    <property type="entry name" value="EFG_II"/>
</dbReference>
<keyword evidence="3 7" id="KW-0648">Protein biosynthesis</keyword>
<dbReference type="InterPro" id="IPR035649">
    <property type="entry name" value="EFG_V"/>
</dbReference>
<dbReference type="InterPro" id="IPR020568">
    <property type="entry name" value="Ribosomal_Su5_D2-typ_SF"/>
</dbReference>
<dbReference type="SUPFAM" id="SSF54980">
    <property type="entry name" value="EF-G C-terminal domain-like"/>
    <property type="match status" value="2"/>
</dbReference>
<proteinExistence type="predicted"/>
<dbReference type="InterPro" id="IPR009000">
    <property type="entry name" value="Transl_B-barrel_sf"/>
</dbReference>
<dbReference type="PRINTS" id="PR00315">
    <property type="entry name" value="ELONGATNFCT"/>
</dbReference>
<dbReference type="Pfam" id="PF00679">
    <property type="entry name" value="EFG_C"/>
    <property type="match status" value="1"/>
</dbReference>
<dbReference type="Gene3D" id="3.40.50.300">
    <property type="entry name" value="P-loop containing nucleotide triphosphate hydrolases"/>
    <property type="match status" value="1"/>
</dbReference>
<dbReference type="Gene3D" id="2.40.30.10">
    <property type="entry name" value="Translation factors"/>
    <property type="match status" value="1"/>
</dbReference>
<dbReference type="AlphaFoldDB" id="A0A953HLZ8"/>
<dbReference type="EMBL" id="JAHVHU010000002">
    <property type="protein sequence ID" value="MBY5956963.1"/>
    <property type="molecule type" value="Genomic_DNA"/>
</dbReference>
<dbReference type="CDD" id="cd16262">
    <property type="entry name" value="EFG_III"/>
    <property type="match status" value="1"/>
</dbReference>
<dbReference type="Gene3D" id="3.30.70.240">
    <property type="match status" value="1"/>
</dbReference>
<dbReference type="Pfam" id="PF14492">
    <property type="entry name" value="EFG_III"/>
    <property type="match status" value="1"/>
</dbReference>
<evidence type="ECO:0000256" key="4">
    <source>
        <dbReference type="ARBA" id="ARBA00023134"/>
    </source>
</evidence>
<dbReference type="GO" id="GO:0032790">
    <property type="term" value="P:ribosome disassembly"/>
    <property type="evidence" value="ECO:0007669"/>
    <property type="project" value="TreeGrafter"/>
</dbReference>
<dbReference type="InterPro" id="IPR009022">
    <property type="entry name" value="EFG_III"/>
</dbReference>
<dbReference type="RefSeq" id="WP_222578477.1">
    <property type="nucleotide sequence ID" value="NZ_JAHVHU010000002.1"/>
</dbReference>
<keyword evidence="4" id="KW-0342">GTP-binding</keyword>
<comment type="caution">
    <text evidence="7">The sequence shown here is derived from an EMBL/GenBank/DDBJ whole genome shotgun (WGS) entry which is preliminary data.</text>
</comment>
<dbReference type="SMART" id="SM00838">
    <property type="entry name" value="EFG_C"/>
    <property type="match status" value="1"/>
</dbReference>
<dbReference type="SUPFAM" id="SSF50447">
    <property type="entry name" value="Translation proteins"/>
    <property type="match status" value="1"/>
</dbReference>
<dbReference type="PANTHER" id="PTHR43261:SF6">
    <property type="entry name" value="ELONGATION FACTOR G-LIKE PROTEIN"/>
    <property type="match status" value="1"/>
</dbReference>
<dbReference type="Gene3D" id="3.30.230.10">
    <property type="match status" value="1"/>
</dbReference>
<evidence type="ECO:0000313" key="8">
    <source>
        <dbReference type="Proteomes" id="UP000753961"/>
    </source>
</evidence>
<dbReference type="NCBIfam" id="NF009381">
    <property type="entry name" value="PRK12740.1-5"/>
    <property type="match status" value="1"/>
</dbReference>
<protein>
    <recommendedName>
        <fullName evidence="1">Tetracycline resistance protein TetQ</fullName>
    </recommendedName>
</protein>
<comment type="function">
    <text evidence="5">Catalyzes the GTP-dependent ribosomal translocation step during translation elongation. During this step, the ribosome changes from the pre-translocational (PRE) to the post-translocational (POST) state as the newly formed A-site-bound peptidyl-tRNA and P-site-bound deacylated tRNA move to the P and E sites, respectively. Catalyzes the coordinated movement of the two tRNA molecules, the mRNA and conformational changes in the ribosome.</text>
</comment>
<dbReference type="InterPro" id="IPR005517">
    <property type="entry name" value="Transl_elong_EFG/EF2_IV"/>
</dbReference>
<evidence type="ECO:0000256" key="5">
    <source>
        <dbReference type="ARBA" id="ARBA00024731"/>
    </source>
</evidence>
<dbReference type="SMART" id="SM00889">
    <property type="entry name" value="EFG_IV"/>
    <property type="match status" value="1"/>
</dbReference>
<dbReference type="FunFam" id="3.30.70.240:FF:000001">
    <property type="entry name" value="Elongation factor G"/>
    <property type="match status" value="1"/>
</dbReference>
<dbReference type="CDD" id="cd03713">
    <property type="entry name" value="EFG_mtEFG_C"/>
    <property type="match status" value="1"/>
</dbReference>
<feature type="domain" description="Tr-type G" evidence="6">
    <location>
        <begin position="6"/>
        <end position="279"/>
    </location>
</feature>
<keyword evidence="2" id="KW-0547">Nucleotide-binding</keyword>
<dbReference type="PROSITE" id="PS51722">
    <property type="entry name" value="G_TR_2"/>
    <property type="match status" value="1"/>
</dbReference>
<dbReference type="Gene3D" id="3.30.70.870">
    <property type="entry name" value="Elongation Factor G (Translational Gtpase), domain 3"/>
    <property type="match status" value="1"/>
</dbReference>
<dbReference type="NCBIfam" id="TIGR00231">
    <property type="entry name" value="small_GTP"/>
    <property type="match status" value="1"/>
</dbReference>
<dbReference type="InterPro" id="IPR053905">
    <property type="entry name" value="EF-G-like_DII"/>
</dbReference>
<dbReference type="Pfam" id="PF00009">
    <property type="entry name" value="GTP_EFTU"/>
    <property type="match status" value="1"/>
</dbReference>
<reference evidence="7" key="1">
    <citation type="submission" date="2021-06" db="EMBL/GenBank/DDBJ databases">
        <title>44 bacteria genomes isolated from Dapeng, Shenzhen.</title>
        <authorList>
            <person name="Zheng W."/>
            <person name="Yu S."/>
            <person name="Huang Y."/>
        </authorList>
    </citation>
    <scope>NUCLEOTIDE SEQUENCE</scope>
    <source>
        <strain evidence="7">DP5N28-2</strain>
    </source>
</reference>
<evidence type="ECO:0000259" key="6">
    <source>
        <dbReference type="PROSITE" id="PS51722"/>
    </source>
</evidence>
<dbReference type="SUPFAM" id="SSF52540">
    <property type="entry name" value="P-loop containing nucleoside triphosphate hydrolases"/>
    <property type="match status" value="1"/>
</dbReference>
<evidence type="ECO:0000256" key="2">
    <source>
        <dbReference type="ARBA" id="ARBA00022741"/>
    </source>
</evidence>
<dbReference type="Proteomes" id="UP000753961">
    <property type="component" value="Unassembled WGS sequence"/>
</dbReference>
<gene>
    <name evidence="7" type="ORF">KUV50_02370</name>
</gene>
<evidence type="ECO:0000256" key="1">
    <source>
        <dbReference type="ARBA" id="ARBA00013902"/>
    </source>
</evidence>
<keyword evidence="3 7" id="KW-0251">Elongation factor</keyword>